<comment type="caution">
    <text evidence="1">The sequence shown here is derived from an EMBL/GenBank/DDBJ whole genome shotgun (WGS) entry which is preliminary data.</text>
</comment>
<protein>
    <submittedName>
        <fullName evidence="1">Uncharacterized protein</fullName>
    </submittedName>
</protein>
<dbReference type="AlphaFoldDB" id="A0AAN9M174"/>
<dbReference type="EMBL" id="JAYMYQ010000003">
    <property type="protein sequence ID" value="KAK7345521.1"/>
    <property type="molecule type" value="Genomic_DNA"/>
</dbReference>
<evidence type="ECO:0000313" key="1">
    <source>
        <dbReference type="EMBL" id="KAK7345521.1"/>
    </source>
</evidence>
<evidence type="ECO:0000313" key="2">
    <source>
        <dbReference type="Proteomes" id="UP001367508"/>
    </source>
</evidence>
<dbReference type="Proteomes" id="UP001367508">
    <property type="component" value="Unassembled WGS sequence"/>
</dbReference>
<reference evidence="1 2" key="1">
    <citation type="submission" date="2024-01" db="EMBL/GenBank/DDBJ databases">
        <title>The genomes of 5 underutilized Papilionoideae crops provide insights into root nodulation and disease resistanc.</title>
        <authorList>
            <person name="Jiang F."/>
        </authorList>
    </citation>
    <scope>NUCLEOTIDE SEQUENCE [LARGE SCALE GENOMIC DNA]</scope>
    <source>
        <strain evidence="1">LVBAO_FW01</strain>
        <tissue evidence="1">Leaves</tissue>
    </source>
</reference>
<organism evidence="1 2">
    <name type="scientific">Canavalia gladiata</name>
    <name type="common">Sword bean</name>
    <name type="synonym">Dolichos gladiatus</name>
    <dbReference type="NCBI Taxonomy" id="3824"/>
    <lineage>
        <taxon>Eukaryota</taxon>
        <taxon>Viridiplantae</taxon>
        <taxon>Streptophyta</taxon>
        <taxon>Embryophyta</taxon>
        <taxon>Tracheophyta</taxon>
        <taxon>Spermatophyta</taxon>
        <taxon>Magnoliopsida</taxon>
        <taxon>eudicotyledons</taxon>
        <taxon>Gunneridae</taxon>
        <taxon>Pentapetalae</taxon>
        <taxon>rosids</taxon>
        <taxon>fabids</taxon>
        <taxon>Fabales</taxon>
        <taxon>Fabaceae</taxon>
        <taxon>Papilionoideae</taxon>
        <taxon>50 kb inversion clade</taxon>
        <taxon>NPAAA clade</taxon>
        <taxon>indigoferoid/millettioid clade</taxon>
        <taxon>Phaseoleae</taxon>
        <taxon>Canavalia</taxon>
    </lineage>
</organism>
<sequence>MNAFDAIFLEKAQAIMLLVGNSFSTAFNMTQLIVVAPPARSWNQSDNMSMSQPINISDPGLVFGVFSLFLPIRVHNQGVAMIMKHLAFPKGSALSYSLLRPWSPTEHDIEHS</sequence>
<name>A0AAN9M174_CANGL</name>
<keyword evidence="2" id="KW-1185">Reference proteome</keyword>
<accession>A0AAN9M174</accession>
<proteinExistence type="predicted"/>
<gene>
    <name evidence="1" type="ORF">VNO77_16125</name>
</gene>